<dbReference type="Gene3D" id="3.40.50.1110">
    <property type="entry name" value="SGNH hydrolase"/>
    <property type="match status" value="1"/>
</dbReference>
<dbReference type="SUPFAM" id="SSF52266">
    <property type="entry name" value="SGNH hydrolase"/>
    <property type="match status" value="1"/>
</dbReference>
<dbReference type="EMBL" id="JQBZ01000025">
    <property type="protein sequence ID" value="KRN88771.1"/>
    <property type="molecule type" value="Genomic_DNA"/>
</dbReference>
<dbReference type="Proteomes" id="UP000051500">
    <property type="component" value="Unassembled WGS sequence"/>
</dbReference>
<dbReference type="eggNOG" id="COG2755">
    <property type="taxonomic scope" value="Bacteria"/>
</dbReference>
<dbReference type="PANTHER" id="PTHR30383:SF27">
    <property type="entry name" value="SPORE GERMINATION LIPASE LIPC"/>
    <property type="match status" value="1"/>
</dbReference>
<keyword evidence="1" id="KW-0472">Membrane</keyword>
<dbReference type="InterPro" id="IPR051532">
    <property type="entry name" value="Ester_Hydrolysis_Enzymes"/>
</dbReference>
<dbReference type="GO" id="GO:0004622">
    <property type="term" value="F:phosphatidylcholine lysophospholipase activity"/>
    <property type="evidence" value="ECO:0007669"/>
    <property type="project" value="TreeGrafter"/>
</dbReference>
<evidence type="ECO:0000259" key="2">
    <source>
        <dbReference type="Pfam" id="PF13472"/>
    </source>
</evidence>
<reference evidence="3 4" key="1">
    <citation type="journal article" date="2015" name="Genome Announc.">
        <title>Expanding the biotechnology potential of lactobacilli through comparative genomics of 213 strains and associated genera.</title>
        <authorList>
            <person name="Sun Z."/>
            <person name="Harris H.M."/>
            <person name="McCann A."/>
            <person name="Guo C."/>
            <person name="Argimon S."/>
            <person name="Zhang W."/>
            <person name="Yang X."/>
            <person name="Jeffery I.B."/>
            <person name="Cooney J.C."/>
            <person name="Kagawa T.F."/>
            <person name="Liu W."/>
            <person name="Song Y."/>
            <person name="Salvetti E."/>
            <person name="Wrobel A."/>
            <person name="Rasinkangas P."/>
            <person name="Parkhill J."/>
            <person name="Rea M.C."/>
            <person name="O'Sullivan O."/>
            <person name="Ritari J."/>
            <person name="Douillard F.P."/>
            <person name="Paul Ross R."/>
            <person name="Yang R."/>
            <person name="Briner A.E."/>
            <person name="Felis G.E."/>
            <person name="de Vos W.M."/>
            <person name="Barrangou R."/>
            <person name="Klaenhammer T.R."/>
            <person name="Caufield P.W."/>
            <person name="Cui Y."/>
            <person name="Zhang H."/>
            <person name="O'Toole P.W."/>
        </authorList>
    </citation>
    <scope>NUCLEOTIDE SEQUENCE [LARGE SCALE GENOMIC DNA]</scope>
    <source>
        <strain evidence="3 4">DSM 22408</strain>
    </source>
</reference>
<dbReference type="PANTHER" id="PTHR30383">
    <property type="entry name" value="THIOESTERASE 1/PROTEASE 1/LYSOPHOSPHOLIPASE L1"/>
    <property type="match status" value="1"/>
</dbReference>
<sequence>MKRWLIYLLSLGILIGLFFGIFWTYDQLHTKVVMQTAAPVHQPTKQKIKLVAVGDSLTYGVGDPKEQGGYVTLIKDELAKKYPVRVTSQNYGVPGERSEQITDRILKDRKLQTSLKKANIITLTVGGNDLMKILRQNMAQLSDDYLAKIMPAQEQAYKKRLTTLLTTIRQYNQQAPIFLYGIYNPFYVYFPEMDALEKYTNQWCQMARQISLHQYKVYYVNVNQQLSQGQYYHKSQTKLKQHSKIDFTQMNQPEIQQAFKNAPHQNEYISQADHFHPNLKGYQYMTQQLEKSLEKHQSAWLDEE</sequence>
<organism evidence="3 4">
    <name type="scientific">Ligilactobacillus ceti DSM 22408</name>
    <dbReference type="NCBI Taxonomy" id="1122146"/>
    <lineage>
        <taxon>Bacteria</taxon>
        <taxon>Bacillati</taxon>
        <taxon>Bacillota</taxon>
        <taxon>Bacilli</taxon>
        <taxon>Lactobacillales</taxon>
        <taxon>Lactobacillaceae</taxon>
        <taxon>Ligilactobacillus</taxon>
    </lineage>
</organism>
<gene>
    <name evidence="3" type="ORF">IV53_GL000739</name>
</gene>
<keyword evidence="1" id="KW-0812">Transmembrane</keyword>
<dbReference type="InterPro" id="IPR036514">
    <property type="entry name" value="SGNH_hydro_sf"/>
</dbReference>
<dbReference type="AlphaFoldDB" id="A0A0R2KHA1"/>
<evidence type="ECO:0000256" key="1">
    <source>
        <dbReference type="SAM" id="Phobius"/>
    </source>
</evidence>
<dbReference type="STRING" id="1122146.IV53_GL000739"/>
<dbReference type="PATRIC" id="fig|1122146.4.peg.769"/>
<evidence type="ECO:0000313" key="4">
    <source>
        <dbReference type="Proteomes" id="UP000051500"/>
    </source>
</evidence>
<keyword evidence="4" id="KW-1185">Reference proteome</keyword>
<name>A0A0R2KHA1_9LACO</name>
<feature type="transmembrane region" description="Helical" evidence="1">
    <location>
        <begin position="5"/>
        <end position="25"/>
    </location>
</feature>
<evidence type="ECO:0000313" key="3">
    <source>
        <dbReference type="EMBL" id="KRN88771.1"/>
    </source>
</evidence>
<accession>A0A0R2KHA1</accession>
<proteinExistence type="predicted"/>
<dbReference type="CDD" id="cd04506">
    <property type="entry name" value="SGNH_hydrolase_YpmR_like"/>
    <property type="match status" value="1"/>
</dbReference>
<keyword evidence="1" id="KW-1133">Transmembrane helix</keyword>
<protein>
    <submittedName>
        <fullName evidence="3">SGNH superfamily hydrolase</fullName>
    </submittedName>
</protein>
<comment type="caution">
    <text evidence="3">The sequence shown here is derived from an EMBL/GenBank/DDBJ whole genome shotgun (WGS) entry which is preliminary data.</text>
</comment>
<keyword evidence="3" id="KW-0378">Hydrolase</keyword>
<feature type="domain" description="SGNH hydrolase-type esterase" evidence="2">
    <location>
        <begin position="52"/>
        <end position="283"/>
    </location>
</feature>
<dbReference type="InterPro" id="IPR013830">
    <property type="entry name" value="SGNH_hydro"/>
</dbReference>
<dbReference type="Pfam" id="PF13472">
    <property type="entry name" value="Lipase_GDSL_2"/>
    <property type="match status" value="1"/>
</dbReference>